<protein>
    <recommendedName>
        <fullName evidence="1">DUF1771 domain-containing protein</fullName>
    </recommendedName>
</protein>
<comment type="caution">
    <text evidence="2">The sequence shown here is derived from an EMBL/GenBank/DDBJ whole genome shotgun (WGS) entry which is preliminary data.</text>
</comment>
<evidence type="ECO:0000259" key="1">
    <source>
        <dbReference type="SMART" id="SM01162"/>
    </source>
</evidence>
<evidence type="ECO:0000313" key="3">
    <source>
        <dbReference type="Proteomes" id="UP001157418"/>
    </source>
</evidence>
<dbReference type="Pfam" id="PF08590">
    <property type="entry name" value="DUF1771"/>
    <property type="match status" value="1"/>
</dbReference>
<keyword evidence="3" id="KW-1185">Reference proteome</keyword>
<name>A0AAU9N188_9ASTR</name>
<dbReference type="InterPro" id="IPR013899">
    <property type="entry name" value="DUF1771"/>
</dbReference>
<gene>
    <name evidence="2" type="ORF">LVIROSA_LOCUS19176</name>
</gene>
<accession>A0AAU9N188</accession>
<dbReference type="SMART" id="SM01162">
    <property type="entry name" value="DUF1771"/>
    <property type="match status" value="1"/>
</dbReference>
<organism evidence="2 3">
    <name type="scientific">Lactuca virosa</name>
    <dbReference type="NCBI Taxonomy" id="75947"/>
    <lineage>
        <taxon>Eukaryota</taxon>
        <taxon>Viridiplantae</taxon>
        <taxon>Streptophyta</taxon>
        <taxon>Embryophyta</taxon>
        <taxon>Tracheophyta</taxon>
        <taxon>Spermatophyta</taxon>
        <taxon>Magnoliopsida</taxon>
        <taxon>eudicotyledons</taxon>
        <taxon>Gunneridae</taxon>
        <taxon>Pentapetalae</taxon>
        <taxon>asterids</taxon>
        <taxon>campanulids</taxon>
        <taxon>Asterales</taxon>
        <taxon>Asteraceae</taxon>
        <taxon>Cichorioideae</taxon>
        <taxon>Cichorieae</taxon>
        <taxon>Lactucinae</taxon>
        <taxon>Lactuca</taxon>
    </lineage>
</organism>
<dbReference type="InterPro" id="IPR036063">
    <property type="entry name" value="Smr_dom_sf"/>
</dbReference>
<proteinExistence type="predicted"/>
<dbReference type="PANTHER" id="PTHR46651:SF1">
    <property type="entry name" value="SMALL MUTS RELATED FAMILY PROTEIN"/>
    <property type="match status" value="1"/>
</dbReference>
<evidence type="ECO:0000313" key="2">
    <source>
        <dbReference type="EMBL" id="CAH1432532.1"/>
    </source>
</evidence>
<dbReference type="Gene3D" id="3.30.1370.110">
    <property type="match status" value="1"/>
</dbReference>
<dbReference type="Proteomes" id="UP001157418">
    <property type="component" value="Unassembled WGS sequence"/>
</dbReference>
<dbReference type="InterPro" id="IPR053242">
    <property type="entry name" value="PAM2-like_domain"/>
</dbReference>
<sequence>MDPYYMVSSIIELRKGFGIMSLSNQGASAIDKKLITTGKTIRLNPDAAEFVPFALRSPSASVAAPDASSSFGEEDPQGINTLPFSTLSLADVNETNGSSFTKKMGYPISSSSASFHPAKPWDIHGDQLHNGPSYNGDPVHGYLDDMLNEQQMEDVYFANGGDLNLTIEMLTQLELQVDGGGLNQNLNSKALSSPNLSAMDFPALSPTDDQNGVQQHINPYRPLEKENLLMFKSSSETLLKIPPLDQVEALMSWPVLIMAVDMEGSVMEIDWVAGVQTAQPLFGLETGDAVANMYSEMRGEARDHARLRNAYFEQARQAYLVGYKALAKELSVKGQLHNMQMKAAHGKAQESIYRQRNPVSPSMQGRGGGGGGGGSQERLIDLHGLHVTEAIHVLKRDLTMLRNVARDTCLKKRGLTTLSLSLGSFGSCYIEDNTSHQEGGRIRCLFFVNSTQLYYFSKNQSFVLGNHVESGYLINHI</sequence>
<feature type="domain" description="DUF1771" evidence="1">
    <location>
        <begin position="293"/>
        <end position="358"/>
    </location>
</feature>
<dbReference type="EMBL" id="CAKMRJ010003334">
    <property type="protein sequence ID" value="CAH1432532.1"/>
    <property type="molecule type" value="Genomic_DNA"/>
</dbReference>
<reference evidence="2 3" key="1">
    <citation type="submission" date="2022-01" db="EMBL/GenBank/DDBJ databases">
        <authorList>
            <person name="Xiong W."/>
            <person name="Schranz E."/>
        </authorList>
    </citation>
    <scope>NUCLEOTIDE SEQUENCE [LARGE SCALE GENOMIC DNA]</scope>
</reference>
<dbReference type="AlphaFoldDB" id="A0AAU9N188"/>
<dbReference type="PANTHER" id="PTHR46651">
    <property type="entry name" value="POLYADENYLATE-BINDING PROTEIN-INTERACTING PROTEIN 7"/>
    <property type="match status" value="1"/>
</dbReference>